<dbReference type="PRINTS" id="PR00088">
    <property type="entry name" value="HAEMOXYGNASE"/>
</dbReference>
<dbReference type="GO" id="GO:0004392">
    <property type="term" value="F:heme oxygenase (decyclizing) activity"/>
    <property type="evidence" value="ECO:0007669"/>
    <property type="project" value="InterPro"/>
</dbReference>
<dbReference type="GO" id="GO:0042167">
    <property type="term" value="P:heme catabolic process"/>
    <property type="evidence" value="ECO:0007669"/>
    <property type="project" value="TreeGrafter"/>
</dbReference>
<keyword evidence="1 4" id="KW-0349">Heme</keyword>
<keyword evidence="2 5" id="KW-0479">Metal-binding</keyword>
<keyword evidence="3 5" id="KW-0408">Iron</keyword>
<dbReference type="PANTHER" id="PTHR10720">
    <property type="entry name" value="HEME OXYGENASE"/>
    <property type="match status" value="1"/>
</dbReference>
<dbReference type="RefSeq" id="WP_090761036.1">
    <property type="nucleotide sequence ID" value="NZ_FNFB01000003.1"/>
</dbReference>
<evidence type="ECO:0000256" key="3">
    <source>
        <dbReference type="ARBA" id="ARBA00023004"/>
    </source>
</evidence>
<dbReference type="GO" id="GO:0046872">
    <property type="term" value="F:metal ion binding"/>
    <property type="evidence" value="ECO:0007669"/>
    <property type="project" value="UniProtKB-KW"/>
</dbReference>
<evidence type="ECO:0000256" key="2">
    <source>
        <dbReference type="ARBA" id="ARBA00022723"/>
    </source>
</evidence>
<evidence type="ECO:0000313" key="7">
    <source>
        <dbReference type="Proteomes" id="UP000198683"/>
    </source>
</evidence>
<dbReference type="Gene3D" id="1.20.910.10">
    <property type="entry name" value="Heme oxygenase-like"/>
    <property type="match status" value="1"/>
</dbReference>
<dbReference type="PANTHER" id="PTHR10720:SF0">
    <property type="entry name" value="HEME OXYGENASE"/>
    <property type="match status" value="1"/>
</dbReference>
<dbReference type="STRING" id="683260.SAMN05421874_103105"/>
<gene>
    <name evidence="6" type="ORF">SAMN05421874_103105</name>
</gene>
<dbReference type="AlphaFoldDB" id="A0A1G8WCL4"/>
<sequence>MTKPFSETLREATWADHESAESESYLSELMGGRLSEHQYGQMVAQHYFAYVALDGVSRRLADHPVAGRFVFPELFRERALERDLATVYGSGWRDVITPSKATRTLVARIHQAADWPGGYIAHHYTRYLGDLSGGQFVRMELQKIYGYAKGGGVDFYIFDELGSLPRFKTEYRSRLDALELQLDERERRRLIREVKLAYQLNTEVLTELTHTLTTAA</sequence>
<organism evidence="6 7">
    <name type="scientific">Nonomuraea maritima</name>
    <dbReference type="NCBI Taxonomy" id="683260"/>
    <lineage>
        <taxon>Bacteria</taxon>
        <taxon>Bacillati</taxon>
        <taxon>Actinomycetota</taxon>
        <taxon>Actinomycetes</taxon>
        <taxon>Streptosporangiales</taxon>
        <taxon>Streptosporangiaceae</taxon>
        <taxon>Nonomuraea</taxon>
    </lineage>
</organism>
<reference evidence="6 7" key="1">
    <citation type="submission" date="2016-10" db="EMBL/GenBank/DDBJ databases">
        <authorList>
            <person name="de Groot N.N."/>
        </authorList>
    </citation>
    <scope>NUCLEOTIDE SEQUENCE [LARGE SCALE GENOMIC DNA]</scope>
    <source>
        <strain evidence="6 7">CGMCC 4.5681</strain>
    </source>
</reference>
<dbReference type="OrthoDB" id="5493802at2"/>
<feature type="binding site" description="axial binding residue" evidence="5">
    <location>
        <position position="17"/>
    </location>
    <ligand>
        <name>heme b</name>
        <dbReference type="ChEBI" id="CHEBI:60344"/>
    </ligand>
    <ligandPart>
        <name>Fe</name>
        <dbReference type="ChEBI" id="CHEBI:18248"/>
    </ligandPart>
</feature>
<dbReference type="Proteomes" id="UP000198683">
    <property type="component" value="Unassembled WGS sequence"/>
</dbReference>
<feature type="binding site" evidence="4">
    <location>
        <position position="172"/>
    </location>
    <ligand>
        <name>heme b</name>
        <dbReference type="ChEBI" id="CHEBI:60344"/>
    </ligand>
</feature>
<keyword evidence="7" id="KW-1185">Reference proteome</keyword>
<dbReference type="InterPro" id="IPR016053">
    <property type="entry name" value="Haem_Oase-like"/>
</dbReference>
<dbReference type="EMBL" id="FNFB01000003">
    <property type="protein sequence ID" value="SDJ75896.1"/>
    <property type="molecule type" value="Genomic_DNA"/>
</dbReference>
<feature type="binding site" evidence="4">
    <location>
        <position position="124"/>
    </location>
    <ligand>
        <name>heme b</name>
        <dbReference type="ChEBI" id="CHEBI:60344"/>
    </ligand>
</feature>
<evidence type="ECO:0000256" key="1">
    <source>
        <dbReference type="ARBA" id="ARBA00022617"/>
    </source>
</evidence>
<evidence type="ECO:0000256" key="4">
    <source>
        <dbReference type="PIRSR" id="PIRSR000343-1"/>
    </source>
</evidence>
<dbReference type="PIRSF" id="PIRSF000343">
    <property type="entry name" value="Haem_Oase"/>
    <property type="match status" value="1"/>
</dbReference>
<feature type="binding site" evidence="4">
    <location>
        <position position="10"/>
    </location>
    <ligand>
        <name>heme b</name>
        <dbReference type="ChEBI" id="CHEBI:60344"/>
    </ligand>
</feature>
<dbReference type="InterPro" id="IPR016084">
    <property type="entry name" value="Haem_Oase-like_multi-hlx"/>
</dbReference>
<dbReference type="GO" id="GO:0006788">
    <property type="term" value="P:heme oxidation"/>
    <property type="evidence" value="ECO:0007669"/>
    <property type="project" value="InterPro"/>
</dbReference>
<name>A0A1G8WCL4_9ACTN</name>
<accession>A0A1G8WCL4</accession>
<evidence type="ECO:0000256" key="5">
    <source>
        <dbReference type="PIRSR" id="PIRSR000343-2"/>
    </source>
</evidence>
<dbReference type="SUPFAM" id="SSF48613">
    <property type="entry name" value="Heme oxygenase-like"/>
    <property type="match status" value="1"/>
</dbReference>
<dbReference type="GO" id="GO:0006979">
    <property type="term" value="P:response to oxidative stress"/>
    <property type="evidence" value="ECO:0007669"/>
    <property type="project" value="TreeGrafter"/>
</dbReference>
<protein>
    <submittedName>
        <fullName evidence="6">Heme oxygenase</fullName>
    </submittedName>
</protein>
<dbReference type="CDD" id="cd19165">
    <property type="entry name" value="HemeO"/>
    <property type="match status" value="1"/>
</dbReference>
<dbReference type="InterPro" id="IPR002051">
    <property type="entry name" value="Haem_Oase"/>
</dbReference>
<dbReference type="GO" id="GO:0020037">
    <property type="term" value="F:heme binding"/>
    <property type="evidence" value="ECO:0007669"/>
    <property type="project" value="TreeGrafter"/>
</dbReference>
<evidence type="ECO:0000313" key="6">
    <source>
        <dbReference type="EMBL" id="SDJ75896.1"/>
    </source>
</evidence>
<proteinExistence type="predicted"/>
<dbReference type="Pfam" id="PF01126">
    <property type="entry name" value="Heme_oxygenase"/>
    <property type="match status" value="1"/>
</dbReference>